<feature type="transmembrane region" description="Helical" evidence="1">
    <location>
        <begin position="51"/>
        <end position="70"/>
    </location>
</feature>
<dbReference type="eggNOG" id="COG3278">
    <property type="taxonomic scope" value="Bacteria"/>
</dbReference>
<feature type="transmembrane region" description="Helical" evidence="1">
    <location>
        <begin position="278"/>
        <end position="301"/>
    </location>
</feature>
<feature type="transmembrane region" description="Helical" evidence="1">
    <location>
        <begin position="184"/>
        <end position="209"/>
    </location>
</feature>
<dbReference type="KEGG" id="sua:Saut_1818"/>
<feature type="transmembrane region" description="Helical" evidence="1">
    <location>
        <begin position="379"/>
        <end position="403"/>
    </location>
</feature>
<accession>E0UQB9</accession>
<dbReference type="STRING" id="563040.Saut_1818"/>
<dbReference type="AlphaFoldDB" id="E0UQB9"/>
<sequence length="417" mass="48048">MFQGLSLEQAPPYTIPIKFYLTAALYLIALSIIILIYGLHVSSRYEYEVIALTHIFTIGFITHIMFGSLFQMLPVMLGTAYANIVRNAKTIHIFLNIGIVSFIAGFLTNSPPFLYIGGTLLALTFLYFCFISLKTIFLSKEINAPVQNFAASFAALFIAVIFGFTALLGHFGFVDSIKYGNVHIAVMLFGWVFILIISVSYKIIPMFFVAKEFPLFLQKRLYIIQLILLFLFIFAQLQENILLLNVIKILLSCSVILFALFSIKILRQRKRARKDISINLWYFAMTNTVLSSILFITATLLHVNIYLYIGFLVLFGAIYPLINAMLYKIIPFLTWFHLSSNMVFDAEMGNVISKKKMLYQVNLYYLSFCLFLFTPFWHFFLIAAAIVFMFWALLLFVNILNALKYYNEYIKKKVVFE</sequence>
<evidence type="ECO:0000313" key="3">
    <source>
        <dbReference type="Proteomes" id="UP000007803"/>
    </source>
</evidence>
<organism evidence="2 3">
    <name type="scientific">Sulfurimonas autotrophica (strain ATCC BAA-671 / DSM 16294 / JCM 11897 / OK10)</name>
    <dbReference type="NCBI Taxonomy" id="563040"/>
    <lineage>
        <taxon>Bacteria</taxon>
        <taxon>Pseudomonadati</taxon>
        <taxon>Campylobacterota</taxon>
        <taxon>Epsilonproteobacteria</taxon>
        <taxon>Campylobacterales</taxon>
        <taxon>Sulfurimonadaceae</taxon>
        <taxon>Sulfurimonas</taxon>
    </lineage>
</organism>
<evidence type="ECO:0000256" key="1">
    <source>
        <dbReference type="SAM" id="Phobius"/>
    </source>
</evidence>
<name>E0UQB9_SULAO</name>
<protein>
    <recommendedName>
        <fullName evidence="4">NnrS family protein</fullName>
    </recommendedName>
</protein>
<dbReference type="Proteomes" id="UP000007803">
    <property type="component" value="Chromosome"/>
</dbReference>
<feature type="transmembrane region" description="Helical" evidence="1">
    <location>
        <begin position="149"/>
        <end position="172"/>
    </location>
</feature>
<keyword evidence="1" id="KW-1133">Transmembrane helix</keyword>
<keyword evidence="1" id="KW-0812">Transmembrane</keyword>
<feature type="transmembrane region" description="Helical" evidence="1">
    <location>
        <begin position="20"/>
        <end position="39"/>
    </location>
</feature>
<feature type="transmembrane region" description="Helical" evidence="1">
    <location>
        <begin position="221"/>
        <end position="237"/>
    </location>
</feature>
<dbReference type="RefSeq" id="WP_013327615.1">
    <property type="nucleotide sequence ID" value="NC_014506.1"/>
</dbReference>
<feature type="transmembrane region" description="Helical" evidence="1">
    <location>
        <begin position="91"/>
        <end position="107"/>
    </location>
</feature>
<evidence type="ECO:0008006" key="4">
    <source>
        <dbReference type="Google" id="ProtNLM"/>
    </source>
</evidence>
<reference evidence="3" key="1">
    <citation type="journal article" date="2010" name="Stand. Genomic Sci.">
        <title>Complete genome sequence of Sulfurimonas autotrophica type strain (OK10).</title>
        <authorList>
            <person name="Sikorski J."/>
            <person name="Munk C."/>
            <person name="Lapidus A."/>
            <person name="Djao O."/>
            <person name="Lucas S."/>
            <person name="Glavina Del Rio T."/>
            <person name="Nolan M."/>
            <person name="Tice H."/>
            <person name="Han C."/>
            <person name="Cheng J."/>
            <person name="Tapia R."/>
            <person name="Goodwin L."/>
            <person name="Pitluck S."/>
            <person name="Liolios K."/>
            <person name="Ivanova N."/>
            <person name="Mavromatis K."/>
            <person name="Mikhailova N."/>
            <person name="Pati A."/>
            <person name="Sims D."/>
            <person name="Meincke L."/>
            <person name="Brettin T."/>
            <person name="Detter J."/>
            <person name="Chen A."/>
            <person name="Palaniappan K."/>
            <person name="Land M."/>
            <person name="Hauser L."/>
            <person name="Chang Y."/>
            <person name="Jeffries C."/>
            <person name="Rohde M."/>
            <person name="Lang E."/>
            <person name="Spring S."/>
            <person name="Goker M."/>
            <person name="Woyke T."/>
            <person name="Bristow J."/>
            <person name="Eisen J."/>
            <person name="Markowitz V."/>
            <person name="Hugenholtz P."/>
            <person name="Kyrpides N."/>
            <person name="Klenk H."/>
        </authorList>
    </citation>
    <scope>NUCLEOTIDE SEQUENCE [LARGE SCALE GENOMIC DNA]</scope>
    <source>
        <strain evidence="3">ATCC BAA-671 / DSM 16294 / JCM 11897 / OK10</strain>
    </source>
</reference>
<feature type="transmembrane region" description="Helical" evidence="1">
    <location>
        <begin position="243"/>
        <end position="266"/>
    </location>
</feature>
<dbReference type="OrthoDB" id="5295665at2"/>
<dbReference type="HOGENOM" id="CLU_034656_1_0_7"/>
<feature type="transmembrane region" description="Helical" evidence="1">
    <location>
        <begin position="307"/>
        <end position="336"/>
    </location>
</feature>
<gene>
    <name evidence="2" type="ordered locus">Saut_1818</name>
</gene>
<feature type="transmembrane region" description="Helical" evidence="1">
    <location>
        <begin position="357"/>
        <end position="373"/>
    </location>
</feature>
<keyword evidence="1" id="KW-0472">Membrane</keyword>
<evidence type="ECO:0000313" key="2">
    <source>
        <dbReference type="EMBL" id="ADN09862.1"/>
    </source>
</evidence>
<keyword evidence="3" id="KW-1185">Reference proteome</keyword>
<feature type="transmembrane region" description="Helical" evidence="1">
    <location>
        <begin position="113"/>
        <end position="137"/>
    </location>
</feature>
<proteinExistence type="predicted"/>
<dbReference type="EMBL" id="CP002205">
    <property type="protein sequence ID" value="ADN09862.1"/>
    <property type="molecule type" value="Genomic_DNA"/>
</dbReference>